<dbReference type="HOGENOM" id="CLU_017138_3_1_1"/>
<keyword evidence="3" id="KW-1185">Reference proteome</keyword>
<dbReference type="OMA" id="MEVNSDM"/>
<dbReference type="Proteomes" id="UP000030104">
    <property type="component" value="Unassembled WGS sequence"/>
</dbReference>
<dbReference type="OrthoDB" id="4361615at2759"/>
<evidence type="ECO:0000256" key="1">
    <source>
        <dbReference type="SAM" id="MobiDB-lite"/>
    </source>
</evidence>
<evidence type="ECO:0008006" key="4">
    <source>
        <dbReference type="Google" id="ProtNLM"/>
    </source>
</evidence>
<dbReference type="SUPFAM" id="SSF52047">
    <property type="entry name" value="RNI-like"/>
    <property type="match status" value="1"/>
</dbReference>
<feature type="region of interest" description="Disordered" evidence="1">
    <location>
        <begin position="108"/>
        <end position="129"/>
    </location>
</feature>
<gene>
    <name evidence="2" type="ORF">PITC_075420</name>
</gene>
<dbReference type="AlphaFoldDB" id="A0A0A2KYV0"/>
<dbReference type="PhylomeDB" id="A0A0A2KYV0"/>
<comment type="caution">
    <text evidence="2">The sequence shown here is derived from an EMBL/GenBank/DDBJ whole genome shotgun (WGS) entry which is preliminary data.</text>
</comment>
<sequence length="494" mass="56384">MLATLPVELLDLVIEKISSRGDLKKLCEVCKYLYDVTIPHLYQSLLLPAPELSLEHLSARLEATPRRLLKYTQEFGFSVPIHERVKSRCVHHNDDGLHDMLAESLTTDGNWDKNTDEDTDDDTEKDRNEGFDNSVKECLKAHGHQIQSLTLDLLTWARAEEIWANGHSKLDPHHAGIPDNFFSRTVLDIHPADKKVVFRSLERLHLSAVSFYYTGVEMVHAFNIDHLKALKLRNCPGSLDWLRTIINSGKSMELESLELALDVDSLQRDAYMHLTETMSKFIQRVSGLESLYLMLPTPIDWTVLADRISYFHHIKRFVIHHLVDRGGQKLIDGDIPWSFHLQQILQKPRLTCFGCSMGPRELSSHFQKMQPRPSCKLVHIRLSGVVLERLASAGQSSWSSTSLYVCNYGDDFPYKPEEIYDFAQWAFSCDGLPNLQVLACGDFSYKGRYSKFNLLLCKSDNGYQTLTPSNVSSWDLVQDNMDMLAACPLDDILE</sequence>
<dbReference type="EMBL" id="JQGA01000901">
    <property type="protein sequence ID" value="KGO72076.1"/>
    <property type="molecule type" value="Genomic_DNA"/>
</dbReference>
<proteinExistence type="predicted"/>
<dbReference type="STRING" id="40296.A0A0A2KYV0"/>
<organism evidence="2 3">
    <name type="scientific">Penicillium italicum</name>
    <name type="common">Blue mold</name>
    <dbReference type="NCBI Taxonomy" id="40296"/>
    <lineage>
        <taxon>Eukaryota</taxon>
        <taxon>Fungi</taxon>
        <taxon>Dikarya</taxon>
        <taxon>Ascomycota</taxon>
        <taxon>Pezizomycotina</taxon>
        <taxon>Eurotiomycetes</taxon>
        <taxon>Eurotiomycetidae</taxon>
        <taxon>Eurotiales</taxon>
        <taxon>Aspergillaceae</taxon>
        <taxon>Penicillium</taxon>
    </lineage>
</organism>
<dbReference type="InterPro" id="IPR032675">
    <property type="entry name" value="LRR_dom_sf"/>
</dbReference>
<dbReference type="Gene3D" id="3.80.10.10">
    <property type="entry name" value="Ribonuclease Inhibitor"/>
    <property type="match status" value="1"/>
</dbReference>
<accession>A0A0A2KYV0</accession>
<name>A0A0A2KYV0_PENIT</name>
<evidence type="ECO:0000313" key="3">
    <source>
        <dbReference type="Proteomes" id="UP000030104"/>
    </source>
</evidence>
<protein>
    <recommendedName>
        <fullName evidence="4">F-box domain-containing protein</fullName>
    </recommendedName>
</protein>
<evidence type="ECO:0000313" key="2">
    <source>
        <dbReference type="EMBL" id="KGO72076.1"/>
    </source>
</evidence>
<reference evidence="2 3" key="1">
    <citation type="journal article" date="2015" name="Mol. Plant Microbe Interact.">
        <title>Genome, transcriptome, and functional analyses of Penicillium expansum provide new insights into secondary metabolism and pathogenicity.</title>
        <authorList>
            <person name="Ballester A.R."/>
            <person name="Marcet-Houben M."/>
            <person name="Levin E."/>
            <person name="Sela N."/>
            <person name="Selma-Lazaro C."/>
            <person name="Carmona L."/>
            <person name="Wisniewski M."/>
            <person name="Droby S."/>
            <person name="Gonzalez-Candelas L."/>
            <person name="Gabaldon T."/>
        </authorList>
    </citation>
    <scope>NUCLEOTIDE SEQUENCE [LARGE SCALE GENOMIC DNA]</scope>
    <source>
        <strain evidence="2 3">PHI-1</strain>
    </source>
</reference>